<proteinExistence type="predicted"/>
<organism evidence="1 2">
    <name type="scientific">Colletotrichum orchidophilum</name>
    <dbReference type="NCBI Taxonomy" id="1209926"/>
    <lineage>
        <taxon>Eukaryota</taxon>
        <taxon>Fungi</taxon>
        <taxon>Dikarya</taxon>
        <taxon>Ascomycota</taxon>
        <taxon>Pezizomycotina</taxon>
        <taxon>Sordariomycetes</taxon>
        <taxon>Hypocreomycetidae</taxon>
        <taxon>Glomerellales</taxon>
        <taxon>Glomerellaceae</taxon>
        <taxon>Colletotrichum</taxon>
    </lineage>
</organism>
<keyword evidence="2" id="KW-1185">Reference proteome</keyword>
<comment type="caution">
    <text evidence="1">The sequence shown here is derived from an EMBL/GenBank/DDBJ whole genome shotgun (WGS) entry which is preliminary data.</text>
</comment>
<dbReference type="AlphaFoldDB" id="A0A1G4AMH2"/>
<accession>A0A1G4AMH2</accession>
<reference evidence="1 2" key="1">
    <citation type="submission" date="2016-09" db="EMBL/GenBank/DDBJ databases">
        <authorList>
            <person name="Capua I."/>
            <person name="De Benedictis P."/>
            <person name="Joannis T."/>
            <person name="Lombin L.H."/>
            <person name="Cattoli G."/>
        </authorList>
    </citation>
    <scope>NUCLEOTIDE SEQUENCE [LARGE SCALE GENOMIC DNA]</scope>
    <source>
        <strain evidence="1 2">IMI 309357</strain>
    </source>
</reference>
<protein>
    <submittedName>
        <fullName evidence="1">Uncharacterized protein</fullName>
    </submittedName>
</protein>
<evidence type="ECO:0000313" key="2">
    <source>
        <dbReference type="Proteomes" id="UP000176998"/>
    </source>
</evidence>
<name>A0A1G4AMH2_9PEZI</name>
<gene>
    <name evidence="1" type="ORF">CORC01_14481</name>
</gene>
<dbReference type="EMBL" id="MJBS01000310">
    <property type="protein sequence ID" value="OHE90222.1"/>
    <property type="molecule type" value="Genomic_DNA"/>
</dbReference>
<evidence type="ECO:0000313" key="1">
    <source>
        <dbReference type="EMBL" id="OHE90222.1"/>
    </source>
</evidence>
<dbReference type="RefSeq" id="XP_022467400.1">
    <property type="nucleotide sequence ID" value="XM_022626089.1"/>
</dbReference>
<dbReference type="Proteomes" id="UP000176998">
    <property type="component" value="Unassembled WGS sequence"/>
</dbReference>
<dbReference type="GeneID" id="34567599"/>
<sequence length="126" mass="14095">MTSPSSQPFLYVRFGRTIADIHEDLLLSSTDTALHPASTEQSRSLPINALFQLRLKEANEYTSSTVRNKSISPFRRESEFSSADIPPTSGQTVRLRDLEVGKDPSLPSGVMIHTKRTKRAKHRVIS</sequence>